<evidence type="ECO:0000313" key="12">
    <source>
        <dbReference type="Proteomes" id="UP001139365"/>
    </source>
</evidence>
<evidence type="ECO:0000256" key="9">
    <source>
        <dbReference type="PROSITE-ProRule" id="PRU10076"/>
    </source>
</evidence>
<dbReference type="SUPFAM" id="SSF53182">
    <property type="entry name" value="Pyrrolidone carboxyl peptidase (pyroglutamate aminopeptidase)"/>
    <property type="match status" value="1"/>
</dbReference>
<feature type="active site" evidence="10">
    <location>
        <position position="141"/>
    </location>
</feature>
<dbReference type="FunFam" id="3.40.630.20:FF:000001">
    <property type="entry name" value="Pyrrolidone-carboxylate peptidase"/>
    <property type="match status" value="1"/>
</dbReference>
<evidence type="ECO:0000256" key="5">
    <source>
        <dbReference type="ARBA" id="ARBA00022490"/>
    </source>
</evidence>
<evidence type="ECO:0000256" key="4">
    <source>
        <dbReference type="ARBA" id="ARBA00006641"/>
    </source>
</evidence>
<comment type="function">
    <text evidence="2">Removes 5-oxoproline from various penultimate amino acid residues except L-proline.</text>
</comment>
<dbReference type="InterPro" id="IPR000816">
    <property type="entry name" value="Peptidase_C15"/>
</dbReference>
<name>A0AAE3K3U5_9BACT</name>
<protein>
    <recommendedName>
        <fullName evidence="9">Pyroglutamyl-peptidase I</fullName>
        <ecNumber evidence="9">3.4.19.3</ecNumber>
    </recommendedName>
</protein>
<dbReference type="InterPro" id="IPR033694">
    <property type="entry name" value="PGPEP1_Cys_AS"/>
</dbReference>
<dbReference type="CDD" id="cd00501">
    <property type="entry name" value="Peptidase_C15"/>
    <property type="match status" value="1"/>
</dbReference>
<dbReference type="PRINTS" id="PR00706">
    <property type="entry name" value="PYROGLUPTASE"/>
</dbReference>
<evidence type="ECO:0000256" key="2">
    <source>
        <dbReference type="ARBA" id="ARBA00002280"/>
    </source>
</evidence>
<keyword evidence="5" id="KW-0963">Cytoplasm</keyword>
<dbReference type="AlphaFoldDB" id="A0AAE3K3U5"/>
<dbReference type="NCBIfam" id="TIGR00504">
    <property type="entry name" value="pyro_pdase"/>
    <property type="match status" value="1"/>
</dbReference>
<comment type="subcellular location">
    <subcellularLocation>
        <location evidence="3">Cytoplasm</location>
    </subcellularLocation>
</comment>
<organism evidence="11 12">
    <name type="scientific">Candidatus Colimorpha enterica</name>
    <dbReference type="NCBI Taxonomy" id="3083063"/>
    <lineage>
        <taxon>Bacteria</taxon>
        <taxon>Pseudomonadati</taxon>
        <taxon>Bacteroidota</taxon>
        <taxon>Bacteroidia</taxon>
        <taxon>Bacteroidales</taxon>
        <taxon>Candidatus Colimorpha</taxon>
    </lineage>
</organism>
<dbReference type="Gene3D" id="3.40.630.20">
    <property type="entry name" value="Peptidase C15, pyroglutamyl peptidase I-like"/>
    <property type="match status" value="1"/>
</dbReference>
<comment type="catalytic activity">
    <reaction evidence="1 9">
        <text>Release of an N-terminal pyroglutamyl group from a polypeptide, the second amino acid generally not being Pro.</text>
        <dbReference type="EC" id="3.4.19.3"/>
    </reaction>
</comment>
<dbReference type="EMBL" id="JALEMU010000016">
    <property type="protein sequence ID" value="MCI5754788.1"/>
    <property type="molecule type" value="Genomic_DNA"/>
</dbReference>
<evidence type="ECO:0000256" key="1">
    <source>
        <dbReference type="ARBA" id="ARBA00001770"/>
    </source>
</evidence>
<dbReference type="Proteomes" id="UP001139365">
    <property type="component" value="Unassembled WGS sequence"/>
</dbReference>
<keyword evidence="8" id="KW-0788">Thiol protease</keyword>
<dbReference type="PROSITE" id="PS01334">
    <property type="entry name" value="PYRASE_CYS"/>
    <property type="match status" value="1"/>
</dbReference>
<dbReference type="InterPro" id="IPR016125">
    <property type="entry name" value="Peptidase_C15-like"/>
</dbReference>
<proteinExistence type="inferred from homology"/>
<evidence type="ECO:0000256" key="3">
    <source>
        <dbReference type="ARBA" id="ARBA00004496"/>
    </source>
</evidence>
<dbReference type="InterPro" id="IPR029762">
    <property type="entry name" value="PGP-I_bact-type"/>
</dbReference>
<reference evidence="11 12" key="1">
    <citation type="submission" date="2022-03" db="EMBL/GenBank/DDBJ databases">
        <title>Metagenome-assembled genomes from swine fecal metagenomes.</title>
        <authorList>
            <person name="Holman D.B."/>
            <person name="Kommadath A."/>
        </authorList>
    </citation>
    <scope>NUCLEOTIDE SEQUENCE [LARGE SCALE GENOMIC DNA]</scope>
    <source>
        <strain evidence="11">SUG147</strain>
    </source>
</reference>
<dbReference type="NCBIfam" id="NF009676">
    <property type="entry name" value="PRK13197.1"/>
    <property type="match status" value="1"/>
</dbReference>
<evidence type="ECO:0000256" key="10">
    <source>
        <dbReference type="PROSITE-ProRule" id="PRU10077"/>
    </source>
</evidence>
<sequence length="207" mass="21694">MKILVTGFDPFGGESINPAYEAVKLLPDCIGGAAIVKQLIPTSFLRSGRVLEEAIECVRPEAVVCIGQAGGRAAITPERLAVNLMDSTSPDNDGFIPTDIPVCADGENAYFSSLPVKEMAAAIKEAGVNAALSLSAGTFVCNSLMYRLLYLSATRYPGMRGGFIHVPYLTGQTVGKQPGTPGMEMCDIVKGLIAAISVVAEQISHGT</sequence>
<dbReference type="GO" id="GO:0016920">
    <property type="term" value="F:pyroglutamyl-peptidase activity"/>
    <property type="evidence" value="ECO:0007669"/>
    <property type="project" value="UniProtKB-EC"/>
</dbReference>
<keyword evidence="7 11" id="KW-0378">Hydrolase</keyword>
<dbReference type="PIRSF" id="PIRSF015592">
    <property type="entry name" value="Prld-crbxl_pptds"/>
    <property type="match status" value="1"/>
</dbReference>
<comment type="caution">
    <text evidence="11">The sequence shown here is derived from an EMBL/GenBank/DDBJ whole genome shotgun (WGS) entry which is preliminary data.</text>
</comment>
<feature type="active site" evidence="9">
    <location>
        <position position="78"/>
    </location>
</feature>
<dbReference type="Pfam" id="PF01470">
    <property type="entry name" value="Peptidase_C15"/>
    <property type="match status" value="1"/>
</dbReference>
<dbReference type="PROSITE" id="PS01333">
    <property type="entry name" value="PYRASE_GLU"/>
    <property type="match status" value="1"/>
</dbReference>
<evidence type="ECO:0000256" key="7">
    <source>
        <dbReference type="ARBA" id="ARBA00022801"/>
    </source>
</evidence>
<comment type="similarity">
    <text evidence="4">Belongs to the peptidase C15 family.</text>
</comment>
<evidence type="ECO:0000256" key="6">
    <source>
        <dbReference type="ARBA" id="ARBA00022670"/>
    </source>
</evidence>
<gene>
    <name evidence="11" type="primary">pcp</name>
    <name evidence="11" type="ORF">MR241_00655</name>
</gene>
<dbReference type="PANTHER" id="PTHR23402">
    <property type="entry name" value="PROTEASE FAMILY C15 PYROGLUTAMYL-PEPTIDASE I-RELATED"/>
    <property type="match status" value="1"/>
</dbReference>
<dbReference type="PANTHER" id="PTHR23402:SF1">
    <property type="entry name" value="PYROGLUTAMYL-PEPTIDASE I"/>
    <property type="match status" value="1"/>
</dbReference>
<dbReference type="InterPro" id="IPR033693">
    <property type="entry name" value="PGPEP1_Glu_AS"/>
</dbReference>
<dbReference type="InterPro" id="IPR036440">
    <property type="entry name" value="Peptidase_C15-like_sf"/>
</dbReference>
<dbReference type="GO" id="GO:0006508">
    <property type="term" value="P:proteolysis"/>
    <property type="evidence" value="ECO:0007669"/>
    <property type="project" value="UniProtKB-KW"/>
</dbReference>
<keyword evidence="6" id="KW-0645">Protease</keyword>
<dbReference type="GO" id="GO:0005829">
    <property type="term" value="C:cytosol"/>
    <property type="evidence" value="ECO:0007669"/>
    <property type="project" value="InterPro"/>
</dbReference>
<dbReference type="EC" id="3.4.19.3" evidence="9"/>
<evidence type="ECO:0000313" key="11">
    <source>
        <dbReference type="EMBL" id="MCI5754788.1"/>
    </source>
</evidence>
<evidence type="ECO:0000256" key="8">
    <source>
        <dbReference type="ARBA" id="ARBA00022807"/>
    </source>
</evidence>
<accession>A0AAE3K3U5</accession>